<feature type="compositionally biased region" description="Low complexity" evidence="14">
    <location>
        <begin position="40"/>
        <end position="52"/>
    </location>
</feature>
<feature type="compositionally biased region" description="Basic and acidic residues" evidence="14">
    <location>
        <begin position="290"/>
        <end position="303"/>
    </location>
</feature>
<sequence length="363" mass="38571">VAGRPPSLPDGPDAAAVGAGPAGGIWVRSGGPRCGGGKPGRPFGRVLNAGSEAAGGNGARGVEARAFLSGRRGLAGRRGPGRGAGAFGREAAPPGLPPAPGRALPPGGRVVAGAAAPWGRATPTSRGARCPRTPSSCRPAGRSTRRNTPIPRSTSPSSPRSAPSDGRWARAPTRLPGSVHGQVAVTRFGVYSRVFFLPFSCPQTMSAKEKSKFEDMAKSDKARYDREMKNYVPPKGDKKGKKKDPNAPKRPPSAFFLFCSEHRPKIKSEHPGLSIGDTAKKLGEMWSEQSAKDKQPYEQKAAKLKEKYEKDIAAYRAKGKGEAGKKGPGRPTGSKKKNEPEDEEEEEEEEEDEDEEEEDEDEE</sequence>
<dbReference type="Pfam" id="PF09011">
    <property type="entry name" value="HMG_box_2"/>
    <property type="match status" value="1"/>
</dbReference>
<feature type="region of interest" description="Disordered" evidence="14">
    <location>
        <begin position="315"/>
        <end position="363"/>
    </location>
</feature>
<feature type="compositionally biased region" description="Basic and acidic residues" evidence="14">
    <location>
        <begin position="315"/>
        <end position="325"/>
    </location>
</feature>
<gene>
    <name evidence="16" type="primary">HMGB2</name>
</gene>
<feature type="compositionally biased region" description="Acidic residues" evidence="14">
    <location>
        <begin position="340"/>
        <end position="363"/>
    </location>
</feature>
<evidence type="ECO:0000256" key="8">
    <source>
        <dbReference type="ARBA" id="ARBA00023125"/>
    </source>
</evidence>
<evidence type="ECO:0000256" key="11">
    <source>
        <dbReference type="ARBA" id="ARBA00023198"/>
    </source>
</evidence>
<dbReference type="GO" id="GO:0045087">
    <property type="term" value="P:innate immune response"/>
    <property type="evidence" value="ECO:0007669"/>
    <property type="project" value="UniProtKB-KW"/>
</dbReference>
<organism evidence="16 17">
    <name type="scientific">Sus scrofa</name>
    <name type="common">Pig</name>
    <dbReference type="NCBI Taxonomy" id="9823"/>
    <lineage>
        <taxon>Eukaryota</taxon>
        <taxon>Metazoa</taxon>
        <taxon>Chordata</taxon>
        <taxon>Craniata</taxon>
        <taxon>Vertebrata</taxon>
        <taxon>Euteleostomi</taxon>
        <taxon>Mammalia</taxon>
        <taxon>Eutheria</taxon>
        <taxon>Laurasiatheria</taxon>
        <taxon>Artiodactyla</taxon>
        <taxon>Suina</taxon>
        <taxon>Suidae</taxon>
        <taxon>Sus</taxon>
    </lineage>
</organism>
<evidence type="ECO:0000256" key="9">
    <source>
        <dbReference type="ARBA" id="ARBA00023157"/>
    </source>
</evidence>
<keyword evidence="8 13" id="KW-0238">DNA-binding</keyword>
<evidence type="ECO:0000256" key="6">
    <source>
        <dbReference type="ARBA" id="ARBA00022859"/>
    </source>
</evidence>
<feature type="compositionally biased region" description="Low complexity" evidence="14">
    <location>
        <begin position="101"/>
        <end position="124"/>
    </location>
</feature>
<feature type="compositionally biased region" description="Low complexity" evidence="14">
    <location>
        <begin position="10"/>
        <end position="19"/>
    </location>
</feature>
<feature type="region of interest" description="Disordered" evidence="14">
    <location>
        <begin position="207"/>
        <end position="303"/>
    </location>
</feature>
<dbReference type="AlphaFoldDB" id="A0A4X1V6U1"/>
<accession>A0A4X1V6U1</accession>
<reference evidence="16" key="2">
    <citation type="submission" date="2025-08" db="UniProtKB">
        <authorList>
            <consortium name="Ensembl"/>
        </authorList>
    </citation>
    <scope>IDENTIFICATION</scope>
</reference>
<keyword evidence="3" id="KW-0963">Cytoplasm</keyword>
<name>A0A4X1V6U1_PIG</name>
<dbReference type="GO" id="GO:0003677">
    <property type="term" value="F:DNA binding"/>
    <property type="evidence" value="ECO:0007669"/>
    <property type="project" value="UniProtKB-UniRule"/>
</dbReference>
<keyword evidence="4" id="KW-0964">Secreted</keyword>
<dbReference type="Ensembl" id="ENSSSCT00070044116.1">
    <property type="protein sequence ID" value="ENSSSCP00070037158.1"/>
    <property type="gene ID" value="ENSSSCG00070022186.1"/>
</dbReference>
<evidence type="ECO:0000256" key="12">
    <source>
        <dbReference type="ARBA" id="ARBA00046830"/>
    </source>
</evidence>
<feature type="compositionally biased region" description="Basic and acidic residues" evidence="14">
    <location>
        <begin position="207"/>
        <end position="229"/>
    </location>
</feature>
<feature type="DNA-binding region" description="HMG box" evidence="13">
    <location>
        <begin position="248"/>
        <end position="316"/>
    </location>
</feature>
<feature type="domain" description="HMG box" evidence="15">
    <location>
        <begin position="248"/>
        <end position="316"/>
    </location>
</feature>
<evidence type="ECO:0000313" key="16">
    <source>
        <dbReference type="Ensembl" id="ENSSSCP00070037158.1"/>
    </source>
</evidence>
<dbReference type="FunFam" id="1.10.30.10:FF:000018">
    <property type="entry name" value="High mobility group protein B2"/>
    <property type="match status" value="1"/>
</dbReference>
<dbReference type="PANTHER" id="PTHR48112:SF3">
    <property type="entry name" value="HIGH MOBILITY GROUP PROTEIN B2"/>
    <property type="match status" value="1"/>
</dbReference>
<dbReference type="GO" id="GO:0006954">
    <property type="term" value="P:inflammatory response"/>
    <property type="evidence" value="ECO:0007669"/>
    <property type="project" value="UniProtKB-KW"/>
</dbReference>
<dbReference type="GO" id="GO:0005576">
    <property type="term" value="C:extracellular region"/>
    <property type="evidence" value="ECO:0007669"/>
    <property type="project" value="UniProtKB-SubCell"/>
</dbReference>
<keyword evidence="13" id="KW-0539">Nucleus</keyword>
<comment type="subunit">
    <text evidence="12">Interacts with POU2F2, POU2F1 and POU3F1. Component of the RAG complex composed of core components RAG1 and RAG2, and associated component HMGB1 or HMGB2. Component of the SET complex, composed of at least ANP32A, APEX1, HMGB2, NME1, SET and TREX1. Directly interacts with SET. Interacts with LEF1.</text>
</comment>
<evidence type="ECO:0000256" key="4">
    <source>
        <dbReference type="ARBA" id="ARBA00022525"/>
    </source>
</evidence>
<evidence type="ECO:0000256" key="7">
    <source>
        <dbReference type="ARBA" id="ARBA00023097"/>
    </source>
</evidence>
<evidence type="ECO:0000256" key="5">
    <source>
        <dbReference type="ARBA" id="ARBA00022588"/>
    </source>
</evidence>
<reference evidence="16 17" key="1">
    <citation type="submission" date="2017-08" db="EMBL/GenBank/DDBJ databases">
        <title>USMARCv1.0.</title>
        <authorList>
            <person name="Hannum G.I."/>
            <person name="Koren S."/>
            <person name="Schroeder S.G."/>
            <person name="Chin S.C."/>
            <person name="Nonneman D.J."/>
            <person name="Becker S.A."/>
            <person name="Rosen B.D."/>
            <person name="Bickhart D.M."/>
            <person name="Putnam N.H."/>
            <person name="Green R.E."/>
            <person name="Tuggle C.K."/>
            <person name="Liu H."/>
            <person name="Rohrer G.A."/>
            <person name="Warr A."/>
            <person name="Hall R."/>
            <person name="Kim K."/>
            <person name="Hume D.A."/>
            <person name="Talbot R."/>
            <person name="Chow W."/>
            <person name="Howe K."/>
            <person name="Schwartz A.S."/>
            <person name="Watson M."/>
            <person name="Archibald A.L."/>
            <person name="Phillippy A.M."/>
            <person name="Smith T.P.L."/>
        </authorList>
    </citation>
    <scope>NUCLEOTIDE SEQUENCE [LARGE SCALE GENOMIC DNA]</scope>
</reference>
<evidence type="ECO:0000256" key="13">
    <source>
        <dbReference type="PROSITE-ProRule" id="PRU00267"/>
    </source>
</evidence>
<evidence type="ECO:0000256" key="3">
    <source>
        <dbReference type="ARBA" id="ARBA00022490"/>
    </source>
</evidence>
<keyword evidence="10" id="KW-0233">DNA recombination</keyword>
<feature type="compositionally biased region" description="Basic and acidic residues" evidence="14">
    <location>
        <begin position="260"/>
        <end position="270"/>
    </location>
</feature>
<dbReference type="SMART" id="SM00398">
    <property type="entry name" value="HMG"/>
    <property type="match status" value="1"/>
</dbReference>
<evidence type="ECO:0000256" key="10">
    <source>
        <dbReference type="ARBA" id="ARBA00023172"/>
    </source>
</evidence>
<dbReference type="Proteomes" id="UP000314985">
    <property type="component" value="Chromosome 14"/>
</dbReference>
<evidence type="ECO:0000313" key="17">
    <source>
        <dbReference type="Proteomes" id="UP000314985"/>
    </source>
</evidence>
<dbReference type="GO" id="GO:0005737">
    <property type="term" value="C:cytoplasm"/>
    <property type="evidence" value="ECO:0007669"/>
    <property type="project" value="UniProtKB-SubCell"/>
</dbReference>
<feature type="compositionally biased region" description="Low complexity" evidence="14">
    <location>
        <begin position="60"/>
        <end position="72"/>
    </location>
</feature>
<dbReference type="Pfam" id="PF00505">
    <property type="entry name" value="HMG_box"/>
    <property type="match status" value="1"/>
</dbReference>
<evidence type="ECO:0000259" key="15">
    <source>
        <dbReference type="PROSITE" id="PS50118"/>
    </source>
</evidence>
<dbReference type="PROSITE" id="PS50118">
    <property type="entry name" value="HMG_BOX_2"/>
    <property type="match status" value="1"/>
</dbReference>
<dbReference type="CDD" id="cd21979">
    <property type="entry name" value="HMG-box_HMGB_rpt2"/>
    <property type="match status" value="1"/>
</dbReference>
<feature type="region of interest" description="Disordered" evidence="14">
    <location>
        <begin position="1"/>
        <end position="174"/>
    </location>
</feature>
<dbReference type="InterPro" id="IPR036910">
    <property type="entry name" value="HMG_box_dom_sf"/>
</dbReference>
<proteinExistence type="predicted"/>
<comment type="subcellular location">
    <subcellularLocation>
        <location evidence="1">Cytoplasm</location>
    </subcellularLocation>
    <subcellularLocation>
        <location evidence="2">Secreted</location>
    </subcellularLocation>
</comment>
<dbReference type="GO" id="GO:0006310">
    <property type="term" value="P:DNA recombination"/>
    <property type="evidence" value="ECO:0007669"/>
    <property type="project" value="UniProtKB-KW"/>
</dbReference>
<keyword evidence="9" id="KW-1015">Disulfide bond</keyword>
<evidence type="ECO:0000256" key="1">
    <source>
        <dbReference type="ARBA" id="ARBA00004496"/>
    </source>
</evidence>
<dbReference type="PRINTS" id="PR00886">
    <property type="entry name" value="HIGHMOBLTY12"/>
</dbReference>
<dbReference type="PANTHER" id="PTHR48112">
    <property type="entry name" value="HIGH MOBILITY GROUP PROTEIN DSP1"/>
    <property type="match status" value="1"/>
</dbReference>
<dbReference type="Gene3D" id="1.10.30.10">
    <property type="entry name" value="High mobility group box domain"/>
    <property type="match status" value="2"/>
</dbReference>
<evidence type="ECO:0000256" key="14">
    <source>
        <dbReference type="SAM" id="MobiDB-lite"/>
    </source>
</evidence>
<dbReference type="InterPro" id="IPR050342">
    <property type="entry name" value="HMGB"/>
</dbReference>
<keyword evidence="5" id="KW-0399">Innate immunity</keyword>
<evidence type="ECO:0000256" key="2">
    <source>
        <dbReference type="ARBA" id="ARBA00004613"/>
    </source>
</evidence>
<protein>
    <submittedName>
        <fullName evidence="16">High mobility group box 2</fullName>
    </submittedName>
</protein>
<keyword evidence="6" id="KW-0391">Immunity</keyword>
<feature type="compositionally biased region" description="Low complexity" evidence="14">
    <location>
        <begin position="146"/>
        <end position="164"/>
    </location>
</feature>
<keyword evidence="11" id="KW-0395">Inflammatory response</keyword>
<keyword evidence="7" id="KW-0558">Oxidation</keyword>
<dbReference type="InterPro" id="IPR009071">
    <property type="entry name" value="HMG_box_dom"/>
</dbReference>
<feature type="compositionally biased region" description="Gly residues" evidence="14">
    <location>
        <begin position="76"/>
        <end position="86"/>
    </location>
</feature>
<dbReference type="GO" id="GO:0005634">
    <property type="term" value="C:nucleus"/>
    <property type="evidence" value="ECO:0007669"/>
    <property type="project" value="UniProtKB-UniRule"/>
</dbReference>
<dbReference type="SUPFAM" id="SSF47095">
    <property type="entry name" value="HMG-box"/>
    <property type="match status" value="2"/>
</dbReference>